<name>A0ABT6MNY9_9GAMM</name>
<dbReference type="RefSeq" id="WP_280941242.1">
    <property type="nucleotide sequence ID" value="NZ_JARYGX010000008.1"/>
</dbReference>
<sequence>MTPKTRWTLAIALLVALTGCGRHDTDAHAAQATTQPPPAPAAKAQPATAGMTLEQAWARAVPPNAPVAGGYLRLRNDSGSHDRLLQVRSAAATRVEIHEVRHEDGMARMRQLPDGLPVAAGDTLEMRPGGYHLMFIGPGDAFSEGNRIPATLVFERAGEVAAEFEVQPVGSAGPDPGHQHH</sequence>
<keyword evidence="3" id="KW-1185">Reference proteome</keyword>
<dbReference type="Gene3D" id="2.60.40.1890">
    <property type="entry name" value="PCu(A)C copper chaperone"/>
    <property type="match status" value="1"/>
</dbReference>
<dbReference type="PANTHER" id="PTHR36302">
    <property type="entry name" value="BLR7088 PROTEIN"/>
    <property type="match status" value="1"/>
</dbReference>
<accession>A0ABT6MNY9</accession>
<reference evidence="2" key="2">
    <citation type="submission" date="2023-04" db="EMBL/GenBank/DDBJ databases">
        <authorList>
            <person name="Sun J.-Q."/>
        </authorList>
    </citation>
    <scope>NUCLEOTIDE SEQUENCE</scope>
    <source>
        <strain evidence="2">CC-YY355</strain>
    </source>
</reference>
<dbReference type="InterPro" id="IPR036182">
    <property type="entry name" value="PCuAC_sf"/>
</dbReference>
<dbReference type="InterPro" id="IPR007410">
    <property type="entry name" value="LpqE-like"/>
</dbReference>
<dbReference type="SUPFAM" id="SSF110087">
    <property type="entry name" value="DR1885-like metal-binding protein"/>
    <property type="match status" value="1"/>
</dbReference>
<comment type="caution">
    <text evidence="2">The sequence shown here is derived from an EMBL/GenBank/DDBJ whole genome shotgun (WGS) entry which is preliminary data.</text>
</comment>
<evidence type="ECO:0000313" key="3">
    <source>
        <dbReference type="Proteomes" id="UP001160550"/>
    </source>
</evidence>
<organism evidence="2 3">
    <name type="scientific">Luteimonas composti</name>
    <dbReference type="NCBI Taxonomy" id="398257"/>
    <lineage>
        <taxon>Bacteria</taxon>
        <taxon>Pseudomonadati</taxon>
        <taxon>Pseudomonadota</taxon>
        <taxon>Gammaproteobacteria</taxon>
        <taxon>Lysobacterales</taxon>
        <taxon>Lysobacteraceae</taxon>
        <taxon>Luteimonas</taxon>
    </lineage>
</organism>
<reference evidence="2" key="1">
    <citation type="journal article" date="2007" name="Int. J. Syst. Evol. Microbiol.">
        <title>Luteimonas composti sp. nov., a moderately thermophilic bacterium isolated from food waste.</title>
        <authorList>
            <person name="Young C.C."/>
            <person name="Kampfer P."/>
            <person name="Chen W.M."/>
            <person name="Yen W.S."/>
            <person name="Arun A.B."/>
            <person name="Lai W.A."/>
            <person name="Shen F.T."/>
            <person name="Rekha P.D."/>
            <person name="Lin K.Y."/>
            <person name="Chou J.H."/>
        </authorList>
    </citation>
    <scope>NUCLEOTIDE SEQUENCE</scope>
    <source>
        <strain evidence="2">CC-YY355</strain>
    </source>
</reference>
<dbReference type="EMBL" id="JARYGX010000008">
    <property type="protein sequence ID" value="MDH7452035.1"/>
    <property type="molecule type" value="Genomic_DNA"/>
</dbReference>
<dbReference type="InterPro" id="IPR058248">
    <property type="entry name" value="Lxx211020-like"/>
</dbReference>
<evidence type="ECO:0000313" key="2">
    <source>
        <dbReference type="EMBL" id="MDH7452035.1"/>
    </source>
</evidence>
<evidence type="ECO:0000256" key="1">
    <source>
        <dbReference type="SAM" id="MobiDB-lite"/>
    </source>
</evidence>
<dbReference type="PANTHER" id="PTHR36302:SF1">
    <property type="entry name" value="COPPER CHAPERONE PCU(A)C"/>
    <property type="match status" value="1"/>
</dbReference>
<gene>
    <name evidence="2" type="ORF">QF205_02935</name>
</gene>
<proteinExistence type="predicted"/>
<dbReference type="PROSITE" id="PS51257">
    <property type="entry name" value="PROKAR_LIPOPROTEIN"/>
    <property type="match status" value="1"/>
</dbReference>
<protein>
    <submittedName>
        <fullName evidence="2">Copper chaperone PCu(A)C</fullName>
    </submittedName>
</protein>
<dbReference type="Proteomes" id="UP001160550">
    <property type="component" value="Unassembled WGS sequence"/>
</dbReference>
<dbReference type="Pfam" id="PF04314">
    <property type="entry name" value="PCuAC"/>
    <property type="match status" value="1"/>
</dbReference>
<feature type="region of interest" description="Disordered" evidence="1">
    <location>
        <begin position="27"/>
        <end position="46"/>
    </location>
</feature>